<dbReference type="InterPro" id="IPR006553">
    <property type="entry name" value="Leu-rich_rpt_Cys-con_subtyp"/>
</dbReference>
<dbReference type="InterPro" id="IPR032675">
    <property type="entry name" value="LRR_dom_sf"/>
</dbReference>
<reference evidence="3" key="1">
    <citation type="submission" date="2021-01" db="EMBL/GenBank/DDBJ databases">
        <authorList>
            <person name="Corre E."/>
            <person name="Pelletier E."/>
            <person name="Niang G."/>
            <person name="Scheremetjew M."/>
            <person name="Finn R."/>
            <person name="Kale V."/>
            <person name="Holt S."/>
            <person name="Cochrane G."/>
            <person name="Meng A."/>
            <person name="Brown T."/>
            <person name="Cohen L."/>
        </authorList>
    </citation>
    <scope>NUCLEOTIDE SEQUENCE</scope>
    <source>
        <strain evidence="3">CCMP125</strain>
    </source>
</reference>
<dbReference type="InterPro" id="IPR053197">
    <property type="entry name" value="F-box_SCFL_complex_component"/>
</dbReference>
<dbReference type="Pfam" id="PF12937">
    <property type="entry name" value="F-box-like"/>
    <property type="match status" value="1"/>
</dbReference>
<feature type="region of interest" description="Disordered" evidence="1">
    <location>
        <begin position="1"/>
        <end position="31"/>
    </location>
</feature>
<dbReference type="EMBL" id="HBHT01010990">
    <property type="protein sequence ID" value="CAD9955551.1"/>
    <property type="molecule type" value="Transcribed_RNA"/>
</dbReference>
<dbReference type="AlphaFoldDB" id="A0A7S2VF14"/>
<evidence type="ECO:0000256" key="1">
    <source>
        <dbReference type="SAM" id="MobiDB-lite"/>
    </source>
</evidence>
<dbReference type="PANTHER" id="PTHR34223">
    <property type="entry name" value="OS11G0201299 PROTEIN"/>
    <property type="match status" value="1"/>
</dbReference>
<dbReference type="SMART" id="SM00367">
    <property type="entry name" value="LRR_CC"/>
    <property type="match status" value="2"/>
</dbReference>
<feature type="compositionally biased region" description="Basic and acidic residues" evidence="1">
    <location>
        <begin position="18"/>
        <end position="31"/>
    </location>
</feature>
<feature type="region of interest" description="Disordered" evidence="1">
    <location>
        <begin position="100"/>
        <end position="134"/>
    </location>
</feature>
<protein>
    <recommendedName>
        <fullName evidence="2">F-box domain-containing protein</fullName>
    </recommendedName>
</protein>
<evidence type="ECO:0000259" key="2">
    <source>
        <dbReference type="PROSITE" id="PS50181"/>
    </source>
</evidence>
<feature type="compositionally biased region" description="Polar residues" evidence="1">
    <location>
        <begin position="1"/>
        <end position="10"/>
    </location>
</feature>
<sequence>MILATPSSAETRGFRCNNLHERGSDTSPDEARIGEISSLAFSEKGGEHQAAPKIQVADVREDSEGEHFVGQAHSERSVELPLRPLAPSDSERWTGVFRNLENKADNEKTDQSMQSLSSGESDRGALGSRPPTEQLLKSCFKRESTKKGGGVTRRRIRGLWDEGQADLFSLLRETTLQLILSFLSMQDIGSLSGVSNRWRALALDPSCWKDVDATDFVAVRYRRLAKFSDAARKTSEALSHCLRKFSPEKLSIRSIKEMLSPDYLPAMSGLRQLVLTDYLSLSDTHVHVMLLSASDLVAKGRTKNTNSIRKLVLDNCPLLTNSSLRSIATQCRQLEELSIRGCAGISDVTPLRELFKTDSDQISSQRSLRATVIAPPKLATTPTRPAPSSGLASLFSPPPPAHPLTEDITKANHLTSLFDPPVAKASSSSTTQPTGLASFFESPSAPPPSEKELSKPSGLAALFDPPSAPSHVAKAPQKSSGLASLFELPGASSEPPKSSGFASFFEAPSAAASSRKPSGLASLFTPAAMDSVGNGTFSGQSCMNPGGQLAFLDFSHTSVTAPALVSVVEAMPGGIALKSLEMKGSGESWTDAAVSSLSSCHFKAFDICCSNLKAGSNCLTDLGFRSLALNECEKLSISGQKGIKIGALTKALSSAQKLQSLDVESCTSLFQGDEPSTAGMVFALQNSSSLEYVNIARCFSDETTAESSPQVLKEDEERGRLFIDAICNSASRWTLRELDLRWCWFVTASEVAKVRRACPKLERLHLLGTRCNEVI</sequence>
<feature type="domain" description="F-box" evidence="2">
    <location>
        <begin position="165"/>
        <end position="211"/>
    </location>
</feature>
<dbReference type="PROSITE" id="PS50181">
    <property type="entry name" value="FBOX"/>
    <property type="match status" value="1"/>
</dbReference>
<dbReference type="InterPro" id="IPR036047">
    <property type="entry name" value="F-box-like_dom_sf"/>
</dbReference>
<feature type="compositionally biased region" description="Basic and acidic residues" evidence="1">
    <location>
        <begin position="100"/>
        <end position="110"/>
    </location>
</feature>
<proteinExistence type="predicted"/>
<organism evidence="3">
    <name type="scientific">Entomoneis paludosa</name>
    <dbReference type="NCBI Taxonomy" id="265537"/>
    <lineage>
        <taxon>Eukaryota</taxon>
        <taxon>Sar</taxon>
        <taxon>Stramenopiles</taxon>
        <taxon>Ochrophyta</taxon>
        <taxon>Bacillariophyta</taxon>
        <taxon>Bacillariophyceae</taxon>
        <taxon>Bacillariophycidae</taxon>
        <taxon>Entomoneidaceae</taxon>
        <taxon>Entomoneis</taxon>
    </lineage>
</organism>
<evidence type="ECO:0000313" key="3">
    <source>
        <dbReference type="EMBL" id="CAD9955551.1"/>
    </source>
</evidence>
<dbReference type="Gene3D" id="3.80.10.10">
    <property type="entry name" value="Ribonuclease Inhibitor"/>
    <property type="match status" value="2"/>
</dbReference>
<dbReference type="SUPFAM" id="SSF81383">
    <property type="entry name" value="F-box domain"/>
    <property type="match status" value="1"/>
</dbReference>
<feature type="region of interest" description="Disordered" evidence="1">
    <location>
        <begin position="373"/>
        <end position="406"/>
    </location>
</feature>
<dbReference type="SUPFAM" id="SSF52047">
    <property type="entry name" value="RNI-like"/>
    <property type="match status" value="1"/>
</dbReference>
<dbReference type="PANTHER" id="PTHR34223:SF51">
    <property type="entry name" value="OS06G0556300 PROTEIN"/>
    <property type="match status" value="1"/>
</dbReference>
<dbReference type="InterPro" id="IPR001810">
    <property type="entry name" value="F-box_dom"/>
</dbReference>
<gene>
    <name evidence="3" type="ORF">APAL1065_LOCUS7377</name>
</gene>
<accession>A0A7S2VF14</accession>
<feature type="compositionally biased region" description="Polar residues" evidence="1">
    <location>
        <begin position="425"/>
        <end position="435"/>
    </location>
</feature>
<feature type="region of interest" description="Disordered" evidence="1">
    <location>
        <begin position="422"/>
        <end position="476"/>
    </location>
</feature>
<name>A0A7S2VF14_9STRA</name>